<dbReference type="Gene3D" id="2.100.10.30">
    <property type="entry name" value="Jacalin-like lectin domain"/>
    <property type="match status" value="1"/>
</dbReference>
<evidence type="ECO:0008006" key="5">
    <source>
        <dbReference type="Google" id="ProtNLM"/>
    </source>
</evidence>
<dbReference type="Proteomes" id="UP001447188">
    <property type="component" value="Unassembled WGS sequence"/>
</dbReference>
<dbReference type="PROSITE" id="PS51752">
    <property type="entry name" value="JACALIN_LECTIN"/>
    <property type="match status" value="1"/>
</dbReference>
<organism evidence="3 4">
    <name type="scientific">Discina gigas</name>
    <dbReference type="NCBI Taxonomy" id="1032678"/>
    <lineage>
        <taxon>Eukaryota</taxon>
        <taxon>Fungi</taxon>
        <taxon>Dikarya</taxon>
        <taxon>Ascomycota</taxon>
        <taxon>Pezizomycotina</taxon>
        <taxon>Pezizomycetes</taxon>
        <taxon>Pezizales</taxon>
        <taxon>Discinaceae</taxon>
        <taxon>Discina</taxon>
    </lineage>
</organism>
<dbReference type="InterPro" id="IPR011333">
    <property type="entry name" value="SKP1/BTB/POZ_sf"/>
</dbReference>
<dbReference type="PANTHER" id="PTHR47843">
    <property type="entry name" value="BTB DOMAIN-CONTAINING PROTEIN-RELATED"/>
    <property type="match status" value="1"/>
</dbReference>
<dbReference type="SMART" id="SM00915">
    <property type="entry name" value="Jacalin"/>
    <property type="match status" value="1"/>
</dbReference>
<feature type="domain" description="Jacalin-type lectin" evidence="2">
    <location>
        <begin position="7"/>
        <end position="159"/>
    </location>
</feature>
<evidence type="ECO:0000259" key="1">
    <source>
        <dbReference type="PROSITE" id="PS50097"/>
    </source>
</evidence>
<reference evidence="3 4" key="1">
    <citation type="submission" date="2024-02" db="EMBL/GenBank/DDBJ databases">
        <title>Discinaceae phylogenomics.</title>
        <authorList>
            <person name="Dirks A.C."/>
            <person name="James T.Y."/>
        </authorList>
    </citation>
    <scope>NUCLEOTIDE SEQUENCE [LARGE SCALE GENOMIC DNA]</scope>
    <source>
        <strain evidence="3 4">ACD0624</strain>
    </source>
</reference>
<dbReference type="InterPro" id="IPR036404">
    <property type="entry name" value="Jacalin-like_lectin_dom_sf"/>
</dbReference>
<evidence type="ECO:0000259" key="2">
    <source>
        <dbReference type="PROSITE" id="PS51752"/>
    </source>
</evidence>
<dbReference type="InterPro" id="IPR001229">
    <property type="entry name" value="Jacalin-like_lectin_dom"/>
</dbReference>
<dbReference type="InterPro" id="IPR000210">
    <property type="entry name" value="BTB/POZ_dom"/>
</dbReference>
<name>A0ABR3G925_9PEZI</name>
<dbReference type="Pfam" id="PF00651">
    <property type="entry name" value="BTB"/>
    <property type="match status" value="1"/>
</dbReference>
<dbReference type="Pfam" id="PF01419">
    <property type="entry name" value="Jacalin"/>
    <property type="match status" value="1"/>
</dbReference>
<dbReference type="PROSITE" id="PS50097">
    <property type="entry name" value="BTB"/>
    <property type="match status" value="1"/>
</dbReference>
<keyword evidence="4" id="KW-1185">Reference proteome</keyword>
<dbReference type="Gene3D" id="3.30.710.10">
    <property type="entry name" value="Potassium Channel Kv1.1, Chain A"/>
    <property type="match status" value="1"/>
</dbReference>
<dbReference type="SUPFAM" id="SSF54695">
    <property type="entry name" value="POZ domain"/>
    <property type="match status" value="1"/>
</dbReference>
<evidence type="ECO:0000313" key="3">
    <source>
        <dbReference type="EMBL" id="KAL0632447.1"/>
    </source>
</evidence>
<evidence type="ECO:0000313" key="4">
    <source>
        <dbReference type="Proteomes" id="UP001447188"/>
    </source>
</evidence>
<feature type="domain" description="BTB" evidence="1">
    <location>
        <begin position="197"/>
        <end position="265"/>
    </location>
</feature>
<dbReference type="EMBL" id="JBBBZM010000168">
    <property type="protein sequence ID" value="KAL0632447.1"/>
    <property type="molecule type" value="Genomic_DNA"/>
</dbReference>
<accession>A0ABR3G925</accession>
<comment type="caution">
    <text evidence="3">The sequence shown here is derived from an EMBL/GenBank/DDBJ whole genome shotgun (WGS) entry which is preliminary data.</text>
</comment>
<protein>
    <recommendedName>
        <fullName evidence="5">BTB domain-containing protein</fullName>
    </recommendedName>
</protein>
<dbReference type="SUPFAM" id="SSF51101">
    <property type="entry name" value="Mannose-binding lectins"/>
    <property type="match status" value="1"/>
</dbReference>
<gene>
    <name evidence="3" type="ORF">Q9L58_008665</name>
</gene>
<sequence>MTSNRNLISTESRGLETTGAHFDDGSVIQGLADVTLSRIVIWHGKYINALTMHYSGGQESVVRGEQSDTRAEVVLESGEFITIIEGILDSMILGKLTFVTNKGTRFGPYGRGREVTTLEPFVWKASNEASADLASRMGLLYFSGHSSTHINRLRATFGLYPVVELVPSDLKYEKLVSIESNGSNIALSSFARNLMSPVITLLVGAENVQFHASEATLCRVAFFRAALQGEFREAAEKKITLPDERPEIFSALIEHLYNGTYTYTYNPATTTPLDDTTPVRDLSEGCFHVSVYAVAFKYGWQPLVDAAVRNFLCVLSKLVGIDIVRLWNAAYEDGLTVSVCSDGGRLAGFQKLLPKVLKELYKSHAGEMEITVTDMPSLANDFMRLLVSDIEE</sequence>
<proteinExistence type="predicted"/>